<evidence type="ECO:0000259" key="4">
    <source>
        <dbReference type="Pfam" id="PF25954"/>
    </source>
</evidence>
<dbReference type="EMBL" id="QRBE01000003">
    <property type="protein sequence ID" value="RDS82762.1"/>
    <property type="molecule type" value="Genomic_DNA"/>
</dbReference>
<reference evidence="5 6" key="1">
    <citation type="submission" date="2018-07" db="EMBL/GenBank/DDBJ databases">
        <title>Dyella monticola sp. nov. and Dyella psychrodurans sp. nov. isolated from monsoon evergreen broad-leaved forest soil of Dinghu Mountain, China.</title>
        <authorList>
            <person name="Gao Z."/>
            <person name="Qiu L."/>
        </authorList>
    </citation>
    <scope>NUCLEOTIDE SEQUENCE [LARGE SCALE GENOMIC DNA]</scope>
    <source>
        <strain evidence="5 6">4G-K06</strain>
    </source>
</reference>
<feature type="domain" description="Multidrug resistance protein MdtA-like barrel-sandwich hybrid" evidence="3">
    <location>
        <begin position="103"/>
        <end position="248"/>
    </location>
</feature>
<comment type="similarity">
    <text evidence="1">Belongs to the membrane fusion protein (MFP) (TC 8.A.1) family.</text>
</comment>
<name>A0A370X340_9GAMM</name>
<proteinExistence type="inferred from homology"/>
<dbReference type="Gene3D" id="1.10.287.470">
    <property type="entry name" value="Helix hairpin bin"/>
    <property type="match status" value="1"/>
</dbReference>
<comment type="caution">
    <text evidence="5">The sequence shown here is derived from an EMBL/GenBank/DDBJ whole genome shotgun (WGS) entry which is preliminary data.</text>
</comment>
<feature type="domain" description="Multidrug resistance protein MdtA-like alpha-helical hairpin" evidence="2">
    <location>
        <begin position="155"/>
        <end position="226"/>
    </location>
</feature>
<dbReference type="Pfam" id="PF25917">
    <property type="entry name" value="BSH_RND"/>
    <property type="match status" value="1"/>
</dbReference>
<dbReference type="InterPro" id="IPR006143">
    <property type="entry name" value="RND_pump_MFP"/>
</dbReference>
<evidence type="ECO:0000256" key="1">
    <source>
        <dbReference type="ARBA" id="ARBA00009477"/>
    </source>
</evidence>
<dbReference type="Gene3D" id="2.40.50.100">
    <property type="match status" value="1"/>
</dbReference>
<dbReference type="InterPro" id="IPR058792">
    <property type="entry name" value="Beta-barrel_RND_2"/>
</dbReference>
<evidence type="ECO:0000313" key="5">
    <source>
        <dbReference type="EMBL" id="RDS82762.1"/>
    </source>
</evidence>
<dbReference type="PANTHER" id="PTHR30469">
    <property type="entry name" value="MULTIDRUG RESISTANCE PROTEIN MDTA"/>
    <property type="match status" value="1"/>
</dbReference>
<evidence type="ECO:0000259" key="3">
    <source>
        <dbReference type="Pfam" id="PF25917"/>
    </source>
</evidence>
<dbReference type="Gene3D" id="2.40.30.170">
    <property type="match status" value="1"/>
</dbReference>
<dbReference type="NCBIfam" id="TIGR01730">
    <property type="entry name" value="RND_mfp"/>
    <property type="match status" value="1"/>
</dbReference>
<dbReference type="Pfam" id="PF25954">
    <property type="entry name" value="Beta-barrel_RND_2"/>
    <property type="match status" value="1"/>
</dbReference>
<dbReference type="PANTHER" id="PTHR30469:SF38">
    <property type="entry name" value="HLYD FAMILY SECRETION PROTEIN"/>
    <property type="match status" value="1"/>
</dbReference>
<dbReference type="SUPFAM" id="SSF111369">
    <property type="entry name" value="HlyD-like secretion proteins"/>
    <property type="match status" value="1"/>
</dbReference>
<dbReference type="Pfam" id="PF25876">
    <property type="entry name" value="HH_MFP_RND"/>
    <property type="match status" value="1"/>
</dbReference>
<dbReference type="Proteomes" id="UP000254258">
    <property type="component" value="Unassembled WGS sequence"/>
</dbReference>
<dbReference type="GO" id="GO:1990281">
    <property type="term" value="C:efflux pump complex"/>
    <property type="evidence" value="ECO:0007669"/>
    <property type="project" value="TreeGrafter"/>
</dbReference>
<keyword evidence="6" id="KW-1185">Reference proteome</keyword>
<dbReference type="AlphaFoldDB" id="A0A370X340"/>
<accession>A0A370X340</accession>
<evidence type="ECO:0000313" key="6">
    <source>
        <dbReference type="Proteomes" id="UP000254258"/>
    </source>
</evidence>
<sequence>MTIMPIDQDRRLQLESMRRAHDVASEPPKSAWIRRSLGIGGACLVVGFVCYGIGSHSEALGVHTSQGSPAHGETAIRPAVSMPAAITQSAALEASGFVTARRQSAVSAQITAQLAQLFVEEGDHVQQGQLIARLSSDDYRASLNAMSAAVEADRAKTIQDRYASELAEKNLSRYEPLAKAKLVSASQYDSYVATAKEAEAVVRADGMSTRADQARADVARVQLGFTEVRAPFSGVVISQDAQIGDIISPEGSNGSSTRTSVVTIVDMDSLEIDADINESFISRVKTGSSAVVRLDAYPDWTIPSSVIAVIPSADRSRATIRVRLSLKKDARIVPNMAARISFED</sequence>
<dbReference type="InterPro" id="IPR058625">
    <property type="entry name" value="MdtA-like_BSH"/>
</dbReference>
<protein>
    <submittedName>
        <fullName evidence="5">Efflux RND transporter periplasmic adaptor subunit</fullName>
    </submittedName>
</protein>
<gene>
    <name evidence="5" type="ORF">DWU98_06310</name>
</gene>
<dbReference type="InterPro" id="IPR058624">
    <property type="entry name" value="MdtA-like_HH"/>
</dbReference>
<feature type="domain" description="CusB-like beta-barrel" evidence="4">
    <location>
        <begin position="272"/>
        <end position="343"/>
    </location>
</feature>
<dbReference type="GO" id="GO:0015562">
    <property type="term" value="F:efflux transmembrane transporter activity"/>
    <property type="evidence" value="ECO:0007669"/>
    <property type="project" value="TreeGrafter"/>
</dbReference>
<organism evidence="5 6">
    <name type="scientific">Dyella monticola</name>
    <dbReference type="NCBI Taxonomy" id="1927958"/>
    <lineage>
        <taxon>Bacteria</taxon>
        <taxon>Pseudomonadati</taxon>
        <taxon>Pseudomonadota</taxon>
        <taxon>Gammaproteobacteria</taxon>
        <taxon>Lysobacterales</taxon>
        <taxon>Rhodanobacteraceae</taxon>
        <taxon>Dyella</taxon>
    </lineage>
</organism>
<evidence type="ECO:0000259" key="2">
    <source>
        <dbReference type="Pfam" id="PF25876"/>
    </source>
</evidence>